<sequence>MTVVLEGDIIRLRGDCPVADAEALVARLQEAPGRAVDLTGAGMLHTAVVQVLLALQPQVVGPAGHPFVERWIAPLLPMRRSG</sequence>
<protein>
    <recommendedName>
        <fullName evidence="3">STAS domain-containing protein</fullName>
    </recommendedName>
</protein>
<evidence type="ECO:0008006" key="3">
    <source>
        <dbReference type="Google" id="ProtNLM"/>
    </source>
</evidence>
<dbReference type="RefSeq" id="WP_187785009.1">
    <property type="nucleotide sequence ID" value="NZ_JACTVA010000022.1"/>
</dbReference>
<proteinExistence type="predicted"/>
<name>A0ABR7RML4_9PROT</name>
<gene>
    <name evidence="1" type="ORF">IBL26_13455</name>
</gene>
<dbReference type="EMBL" id="JACTVA010000022">
    <property type="protein sequence ID" value="MBC9207846.1"/>
    <property type="molecule type" value="Genomic_DNA"/>
</dbReference>
<comment type="caution">
    <text evidence="1">The sequence shown here is derived from an EMBL/GenBank/DDBJ whole genome shotgun (WGS) entry which is preliminary data.</text>
</comment>
<reference evidence="1 2" key="1">
    <citation type="journal article" date="2013" name="Int. J. Syst. Evol. Microbiol.">
        <title>Roseomonas aerophila sp. nov., isolated from air.</title>
        <authorList>
            <person name="Kim S.J."/>
            <person name="Weon H.Y."/>
            <person name="Ahn J.H."/>
            <person name="Hong S.B."/>
            <person name="Seok S.J."/>
            <person name="Whang K.S."/>
            <person name="Kwon S.W."/>
        </authorList>
    </citation>
    <scope>NUCLEOTIDE SEQUENCE [LARGE SCALE GENOMIC DNA]</scope>
    <source>
        <strain evidence="1 2">NBRC 108923</strain>
    </source>
</reference>
<evidence type="ECO:0000313" key="2">
    <source>
        <dbReference type="Proteomes" id="UP000626026"/>
    </source>
</evidence>
<evidence type="ECO:0000313" key="1">
    <source>
        <dbReference type="EMBL" id="MBC9207846.1"/>
    </source>
</evidence>
<organism evidence="1 2">
    <name type="scientific">Teichococcus aerophilus</name>
    <dbReference type="NCBI Taxonomy" id="1224513"/>
    <lineage>
        <taxon>Bacteria</taxon>
        <taxon>Pseudomonadati</taxon>
        <taxon>Pseudomonadota</taxon>
        <taxon>Alphaproteobacteria</taxon>
        <taxon>Acetobacterales</taxon>
        <taxon>Roseomonadaceae</taxon>
        <taxon>Roseomonas</taxon>
    </lineage>
</organism>
<dbReference type="Proteomes" id="UP000626026">
    <property type="component" value="Unassembled WGS sequence"/>
</dbReference>
<keyword evidence="2" id="KW-1185">Reference proteome</keyword>
<accession>A0ABR7RML4</accession>